<dbReference type="Pfam" id="PF04321">
    <property type="entry name" value="RmlD_sub_bind"/>
    <property type="match status" value="1"/>
</dbReference>
<protein>
    <recommendedName>
        <fullName evidence="1">RmlD-like substrate binding domain-containing protein</fullName>
    </recommendedName>
</protein>
<evidence type="ECO:0000313" key="2">
    <source>
        <dbReference type="EMBL" id="KAL2040762.1"/>
    </source>
</evidence>
<dbReference type="Gene3D" id="3.40.50.720">
    <property type="entry name" value="NAD(P)-binding Rossmann-like Domain"/>
    <property type="match status" value="1"/>
</dbReference>
<dbReference type="PANTHER" id="PTHR10491:SF4">
    <property type="entry name" value="METHIONINE ADENOSYLTRANSFERASE 2 SUBUNIT BETA"/>
    <property type="match status" value="1"/>
</dbReference>
<gene>
    <name evidence="2" type="ORF">N7G274_006741</name>
</gene>
<comment type="caution">
    <text evidence="2">The sequence shown here is derived from an EMBL/GenBank/DDBJ whole genome shotgun (WGS) entry which is preliminary data.</text>
</comment>
<dbReference type="InterPro" id="IPR029903">
    <property type="entry name" value="RmlD-like-bd"/>
</dbReference>
<dbReference type="Proteomes" id="UP001590950">
    <property type="component" value="Unassembled WGS sequence"/>
</dbReference>
<proteinExistence type="predicted"/>
<name>A0ABR4A4B9_9LECA</name>
<reference evidence="2 3" key="1">
    <citation type="submission" date="2024-09" db="EMBL/GenBank/DDBJ databases">
        <title>Rethinking Asexuality: The Enigmatic Case of Functional Sexual Genes in Lepraria (Stereocaulaceae).</title>
        <authorList>
            <person name="Doellman M."/>
            <person name="Sun Y."/>
            <person name="Barcenas-Pena A."/>
            <person name="Lumbsch H.T."/>
            <person name="Grewe F."/>
        </authorList>
    </citation>
    <scope>NUCLEOTIDE SEQUENCE [LARGE SCALE GENOMIC DNA]</scope>
    <source>
        <strain evidence="2 3">Mercado 3170</strain>
    </source>
</reference>
<dbReference type="PANTHER" id="PTHR10491">
    <property type="entry name" value="DTDP-4-DEHYDRORHAMNOSE REDUCTASE"/>
    <property type="match status" value="1"/>
</dbReference>
<evidence type="ECO:0000259" key="1">
    <source>
        <dbReference type="Pfam" id="PF04321"/>
    </source>
</evidence>
<dbReference type="CDD" id="cd05254">
    <property type="entry name" value="dTDP_HR_like_SDR_e"/>
    <property type="match status" value="1"/>
</dbReference>
<dbReference type="InterPro" id="IPR005913">
    <property type="entry name" value="dTDP_dehydrorham_reduct"/>
</dbReference>
<keyword evidence="3" id="KW-1185">Reference proteome</keyword>
<sequence>MARTALITGATGFLGRQVLQAFRSAGWNAVGTGFTRANPPTILKINLSDPAELSTVLQEVKPDVVVHCAANRFPDKCNEDPEGAKAINVEASRHLAHATSQHNILLIYISTDYVFPGKPREAPYEADATPQPTNLYGQLKLDGEKAILKATQDTDLGLVLRVPILYGSAEDNRESAVNVLMDSLWKAQETEARVKMDDWARRYPTNTEDVARVCLDLATKYLESGDAIHGMPKVLQFSSEDKMTKYEICELFAEIMDLPLEGMVADKNGNDPNASVRRPYDTHLSTKALKEIGVDVRTQDFKAWWRWRVGAVRK</sequence>
<dbReference type="InterPro" id="IPR036291">
    <property type="entry name" value="NAD(P)-bd_dom_sf"/>
</dbReference>
<dbReference type="SUPFAM" id="SSF51735">
    <property type="entry name" value="NAD(P)-binding Rossmann-fold domains"/>
    <property type="match status" value="1"/>
</dbReference>
<accession>A0ABR4A4B9</accession>
<evidence type="ECO:0000313" key="3">
    <source>
        <dbReference type="Proteomes" id="UP001590950"/>
    </source>
</evidence>
<organism evidence="2 3">
    <name type="scientific">Stereocaulon virgatum</name>
    <dbReference type="NCBI Taxonomy" id="373712"/>
    <lineage>
        <taxon>Eukaryota</taxon>
        <taxon>Fungi</taxon>
        <taxon>Dikarya</taxon>
        <taxon>Ascomycota</taxon>
        <taxon>Pezizomycotina</taxon>
        <taxon>Lecanoromycetes</taxon>
        <taxon>OSLEUM clade</taxon>
        <taxon>Lecanoromycetidae</taxon>
        <taxon>Lecanorales</taxon>
        <taxon>Lecanorineae</taxon>
        <taxon>Stereocaulaceae</taxon>
        <taxon>Stereocaulon</taxon>
    </lineage>
</organism>
<dbReference type="EMBL" id="JBEFKJ010000020">
    <property type="protein sequence ID" value="KAL2040762.1"/>
    <property type="molecule type" value="Genomic_DNA"/>
</dbReference>
<feature type="domain" description="RmlD-like substrate binding" evidence="1">
    <location>
        <begin position="5"/>
        <end position="295"/>
    </location>
</feature>